<protein>
    <submittedName>
        <fullName evidence="1">Uncharacterized protein</fullName>
    </submittedName>
</protein>
<evidence type="ECO:0000313" key="2">
    <source>
        <dbReference type="Proteomes" id="UP001305779"/>
    </source>
</evidence>
<proteinExistence type="predicted"/>
<comment type="caution">
    <text evidence="1">The sequence shown here is derived from an EMBL/GenBank/DDBJ whole genome shotgun (WGS) entry which is preliminary data.</text>
</comment>
<evidence type="ECO:0000313" key="1">
    <source>
        <dbReference type="EMBL" id="KAK4506132.1"/>
    </source>
</evidence>
<reference evidence="1 2" key="1">
    <citation type="journal article" date="2023" name="G3 (Bethesda)">
        <title>A chromosome-level genome assembly of Zasmidium syzygii isolated from banana leaves.</title>
        <authorList>
            <person name="van Westerhoven A.C."/>
            <person name="Mehrabi R."/>
            <person name="Talebi R."/>
            <person name="Steentjes M.B.F."/>
            <person name="Corcolon B."/>
            <person name="Chong P.A."/>
            <person name="Kema G.H.J."/>
            <person name="Seidl M.F."/>
        </authorList>
    </citation>
    <scope>NUCLEOTIDE SEQUENCE [LARGE SCALE GENOMIC DNA]</scope>
    <source>
        <strain evidence="1 2">P124</strain>
    </source>
</reference>
<keyword evidence="2" id="KW-1185">Reference proteome</keyword>
<dbReference type="EMBL" id="JAXOVC010000002">
    <property type="protein sequence ID" value="KAK4506132.1"/>
    <property type="molecule type" value="Genomic_DNA"/>
</dbReference>
<accession>A0ABR0EWX1</accession>
<dbReference type="Proteomes" id="UP001305779">
    <property type="component" value="Unassembled WGS sequence"/>
</dbReference>
<sequence>MFPLDRAISPFQSSLVARRPWPAHALHANGPALVSVQERALHSLLPDLARQLLHYSYDAGALIDQLILDSPELPPITQWNPLEEHELRRAYVWVIEAISRASYGEVELHVVDGLMEALEARMAEDAGAARMMDQPYFHRRSQHLFRSMAEVSRQAKSLKLGNVLASFFIGHAAQIASMEHSLALGQWCYSVLRVTMRQTDRVECLRRVLRERPDLPAKLIGRGRKAAEVAENLELIGGIGGHIGRRELHVREGLAVNDPMMGLRHRSRSRGRRDVFGIDDFGLRGEEDELARQAERLMLAQEDAAHESRRMVQLSLGRRYGDLLGRIEPLGMGRVGGRGGLGGLGGLDGLGRLDGLGGLGGLRALGAASPFALEDRRLRLEEDLMDEI</sequence>
<gene>
    <name evidence="1" type="ORF">PRZ48_004097</name>
</gene>
<organism evidence="1 2">
    <name type="scientific">Zasmidium cellare</name>
    <name type="common">Wine cellar mold</name>
    <name type="synonym">Racodium cellare</name>
    <dbReference type="NCBI Taxonomy" id="395010"/>
    <lineage>
        <taxon>Eukaryota</taxon>
        <taxon>Fungi</taxon>
        <taxon>Dikarya</taxon>
        <taxon>Ascomycota</taxon>
        <taxon>Pezizomycotina</taxon>
        <taxon>Dothideomycetes</taxon>
        <taxon>Dothideomycetidae</taxon>
        <taxon>Mycosphaerellales</taxon>
        <taxon>Mycosphaerellaceae</taxon>
        <taxon>Zasmidium</taxon>
    </lineage>
</organism>
<name>A0ABR0EWX1_ZASCE</name>